<dbReference type="Pfam" id="PF07898">
    <property type="entry name" value="DUF1676"/>
    <property type="match status" value="1"/>
</dbReference>
<sequence length="373" mass="40758">MKALFIQLFLHKQQVTKRADMFKITIKIVALATCLSCVVASSTDDDSFTRLMLRVYQDCVKKDNLFACLKIRALKAADRLLATKSIPLGSGINFVKTAGEETARALKLEPLNEEALPADLEEKQSKLNEMLLSRTAAFFQTHSIQLDMPRLIDDVEEGDNAREMIPGSSIESYPAFAHIGLRENPGKNLNQVTFPDRESNPCHLVSRPDALTVTPQNFVVPPRVAITAATLSGTLSTSKSKQNHISFSGRRRKKMGGLLLLGGLLKGGMLAMGMKGLAVLAGKALLVAKIALVLSALAGLSGLMGGGKHSEGHTTYEIVQTPHYSFEHDHSTSFEHGGHFETSGHGHYRRSTSDMYPLAYRAQNKVRPLGYKA</sequence>
<keyword evidence="1" id="KW-1133">Transmembrane helix</keyword>
<comment type="caution">
    <text evidence="2">The sequence shown here is derived from an EMBL/GenBank/DDBJ whole genome shotgun (WGS) entry which is preliminary data.</text>
</comment>
<accession>A0ABQ8SXE6</accession>
<dbReference type="EMBL" id="JAJSOF020000019">
    <property type="protein sequence ID" value="KAJ4438438.1"/>
    <property type="molecule type" value="Genomic_DNA"/>
</dbReference>
<evidence type="ECO:0000313" key="2">
    <source>
        <dbReference type="EMBL" id="KAJ4438438.1"/>
    </source>
</evidence>
<feature type="transmembrane region" description="Helical" evidence="1">
    <location>
        <begin position="284"/>
        <end position="303"/>
    </location>
</feature>
<protein>
    <submittedName>
        <fullName evidence="2">Uncharacterized protein</fullName>
    </submittedName>
</protein>
<evidence type="ECO:0000256" key="1">
    <source>
        <dbReference type="SAM" id="Phobius"/>
    </source>
</evidence>
<dbReference type="PANTHER" id="PTHR21879">
    <property type="entry name" value="FI03362P-RELATED-RELATED"/>
    <property type="match status" value="1"/>
</dbReference>
<keyword evidence="1" id="KW-0472">Membrane</keyword>
<organism evidence="2 3">
    <name type="scientific">Periplaneta americana</name>
    <name type="common">American cockroach</name>
    <name type="synonym">Blatta americana</name>
    <dbReference type="NCBI Taxonomy" id="6978"/>
    <lineage>
        <taxon>Eukaryota</taxon>
        <taxon>Metazoa</taxon>
        <taxon>Ecdysozoa</taxon>
        <taxon>Arthropoda</taxon>
        <taxon>Hexapoda</taxon>
        <taxon>Insecta</taxon>
        <taxon>Pterygota</taxon>
        <taxon>Neoptera</taxon>
        <taxon>Polyneoptera</taxon>
        <taxon>Dictyoptera</taxon>
        <taxon>Blattodea</taxon>
        <taxon>Blattoidea</taxon>
        <taxon>Blattidae</taxon>
        <taxon>Blattinae</taxon>
        <taxon>Periplaneta</taxon>
    </lineage>
</organism>
<proteinExistence type="predicted"/>
<keyword evidence="1" id="KW-0812">Transmembrane</keyword>
<keyword evidence="3" id="KW-1185">Reference proteome</keyword>
<evidence type="ECO:0000313" key="3">
    <source>
        <dbReference type="Proteomes" id="UP001148838"/>
    </source>
</evidence>
<dbReference type="Proteomes" id="UP001148838">
    <property type="component" value="Unassembled WGS sequence"/>
</dbReference>
<feature type="transmembrane region" description="Helical" evidence="1">
    <location>
        <begin position="258"/>
        <end position="278"/>
    </location>
</feature>
<gene>
    <name evidence="2" type="ORF">ANN_14383</name>
</gene>
<reference evidence="2 3" key="1">
    <citation type="journal article" date="2022" name="Allergy">
        <title>Genome assembly and annotation of Periplaneta americana reveal a comprehensive cockroach allergen profile.</title>
        <authorList>
            <person name="Wang L."/>
            <person name="Xiong Q."/>
            <person name="Saelim N."/>
            <person name="Wang L."/>
            <person name="Nong W."/>
            <person name="Wan A.T."/>
            <person name="Shi M."/>
            <person name="Liu X."/>
            <person name="Cao Q."/>
            <person name="Hui J.H.L."/>
            <person name="Sookrung N."/>
            <person name="Leung T.F."/>
            <person name="Tungtrongchitr A."/>
            <person name="Tsui S.K.W."/>
        </authorList>
    </citation>
    <scope>NUCLEOTIDE SEQUENCE [LARGE SCALE GENOMIC DNA]</scope>
    <source>
        <strain evidence="2">PWHHKU_190912</strain>
    </source>
</reference>
<dbReference type="InterPro" id="IPR012464">
    <property type="entry name" value="DUF1676"/>
</dbReference>
<name>A0ABQ8SXE6_PERAM</name>